<comment type="caution">
    <text evidence="1">The sequence shown here is derived from an EMBL/GenBank/DDBJ whole genome shotgun (WGS) entry which is preliminary data.</text>
</comment>
<protein>
    <submittedName>
        <fullName evidence="1">Uncharacterized protein</fullName>
    </submittedName>
</protein>
<evidence type="ECO:0000313" key="1">
    <source>
        <dbReference type="EMBL" id="KAG2085235.1"/>
    </source>
</evidence>
<keyword evidence="2" id="KW-1185">Reference proteome</keyword>
<dbReference type="Proteomes" id="UP000823399">
    <property type="component" value="Unassembled WGS sequence"/>
</dbReference>
<reference evidence="1" key="1">
    <citation type="journal article" date="2020" name="New Phytol.">
        <title>Comparative genomics reveals dynamic genome evolution in host specialist ectomycorrhizal fungi.</title>
        <authorList>
            <person name="Lofgren L.A."/>
            <person name="Nguyen N.H."/>
            <person name="Vilgalys R."/>
            <person name="Ruytinx J."/>
            <person name="Liao H.L."/>
            <person name="Branco S."/>
            <person name="Kuo A."/>
            <person name="LaButti K."/>
            <person name="Lipzen A."/>
            <person name="Andreopoulos W."/>
            <person name="Pangilinan J."/>
            <person name="Riley R."/>
            <person name="Hundley H."/>
            <person name="Na H."/>
            <person name="Barry K."/>
            <person name="Grigoriev I.V."/>
            <person name="Stajich J.E."/>
            <person name="Kennedy P.G."/>
        </authorList>
    </citation>
    <scope>NUCLEOTIDE SEQUENCE</scope>
    <source>
        <strain evidence="1">FC423</strain>
    </source>
</reference>
<proteinExistence type="predicted"/>
<accession>A0A9P7ER61</accession>
<evidence type="ECO:0000313" key="2">
    <source>
        <dbReference type="Proteomes" id="UP000823399"/>
    </source>
</evidence>
<dbReference type="RefSeq" id="XP_041284627.1">
    <property type="nucleotide sequence ID" value="XM_041434610.1"/>
</dbReference>
<dbReference type="OrthoDB" id="2686392at2759"/>
<dbReference type="AlphaFoldDB" id="A0A9P7ER61"/>
<sequence>MSAPVRISTPVCVSSENIVDTRPLLTLVEDNHDAIIFDPAFNWFAPGEEGKYHSQFHQGSPTISVEFVGYVLQFSNPHQPMIYPLYLKCQLFQIAYLETPMLHSSAFELAGFEVPLFAVVLQAMETALPCLNLQWVWGRTGIDNVLHGVYHYMDVARAHEPEVKVNLMGYPFGYYVAVIPDIDASINGSTILQMTWMGSLVMMLGTPHTTVVDKLPRPKKILAAHSLHQIMEMCPNWHKVLAYLCMLLRVAICCGRTDNPYLLVNVEFSARRLEIIRSIWPECLLCANVTSENLETVLTKITQVPMSHNDVLALASPWITQFMYDNRRVVVNSMDDPRIFGLGNFFGLAQREIIVDLLKMFLCPYAHTFPIEVNFLQASLSLANTYFALQLNGFAAFLMLQIVKELVYHMIFRTMSTSRIRFTIADLEPATFRTVANPPVDTLALAGSSISAFYSESIECYQALLARLLSLCGANEAMPDYPSVAQIYSELHEMAIMLLQQDNDLSIT</sequence>
<gene>
    <name evidence="1" type="ORF">F5147DRAFT_659588</name>
</gene>
<name>A0A9P7ER61_9AGAM</name>
<dbReference type="EMBL" id="JABBWM010000182">
    <property type="protein sequence ID" value="KAG2085235.1"/>
    <property type="molecule type" value="Genomic_DNA"/>
</dbReference>
<dbReference type="GeneID" id="64696869"/>
<organism evidence="1 2">
    <name type="scientific">Suillus discolor</name>
    <dbReference type="NCBI Taxonomy" id="1912936"/>
    <lineage>
        <taxon>Eukaryota</taxon>
        <taxon>Fungi</taxon>
        <taxon>Dikarya</taxon>
        <taxon>Basidiomycota</taxon>
        <taxon>Agaricomycotina</taxon>
        <taxon>Agaricomycetes</taxon>
        <taxon>Agaricomycetidae</taxon>
        <taxon>Boletales</taxon>
        <taxon>Suillineae</taxon>
        <taxon>Suillaceae</taxon>
        <taxon>Suillus</taxon>
    </lineage>
</organism>